<reference evidence="8" key="1">
    <citation type="submission" date="2010-03" db="EMBL/GenBank/DDBJ databases">
        <title>The genome sequence of Ruminococcus sp. 18P13.</title>
        <authorList>
            <consortium name="metaHIT consortium -- http://www.metahit.eu/"/>
            <person name="Pajon A."/>
            <person name="Turner K."/>
            <person name="Parkhill J."/>
            <person name="Bernalier A."/>
        </authorList>
    </citation>
    <scope>NUCLEOTIDE SEQUENCE [LARGE SCALE GENOMIC DNA]</scope>
    <source>
        <strain evidence="8">Type strain: 18P13</strain>
    </source>
</reference>
<keyword evidence="1 5" id="KW-0677">Repeat</keyword>
<dbReference type="EMBL" id="FP929052">
    <property type="protein sequence ID" value="CBL17286.1"/>
    <property type="molecule type" value="Genomic_DNA"/>
</dbReference>
<dbReference type="GO" id="GO:0005524">
    <property type="term" value="F:ATP binding"/>
    <property type="evidence" value="ECO:0007669"/>
    <property type="project" value="UniProtKB-KW"/>
</dbReference>
<evidence type="ECO:0000256" key="5">
    <source>
        <dbReference type="PROSITE-ProRule" id="PRU01251"/>
    </source>
</evidence>
<dbReference type="GeneID" id="83155883"/>
<dbReference type="PROSITE" id="PS00870">
    <property type="entry name" value="CLPAB_1"/>
    <property type="match status" value="1"/>
</dbReference>
<dbReference type="InterPro" id="IPR036628">
    <property type="entry name" value="Clp_N_dom_sf"/>
</dbReference>
<dbReference type="AlphaFoldDB" id="D4LCE1"/>
<comment type="similarity">
    <text evidence="6">Belongs to the ClpA/ClpB family.</text>
</comment>
<dbReference type="SUPFAM" id="SSF52540">
    <property type="entry name" value="P-loop containing nucleoside triphosphate hydrolases"/>
    <property type="match status" value="2"/>
</dbReference>
<dbReference type="FunFam" id="3.40.50.300:FF:000025">
    <property type="entry name" value="ATP-dependent Clp protease subunit"/>
    <property type="match status" value="1"/>
</dbReference>
<reference evidence="8" key="2">
    <citation type="submission" date="2010-03" db="EMBL/GenBank/DDBJ databases">
        <authorList>
            <person name="Pajon A."/>
        </authorList>
    </citation>
    <scope>NUCLEOTIDE SEQUENCE</scope>
    <source>
        <strain evidence="8">Type strain: 18P13</strain>
    </source>
</reference>
<dbReference type="InterPro" id="IPR028299">
    <property type="entry name" value="ClpA/B_CS2"/>
</dbReference>
<dbReference type="Pfam" id="PF02861">
    <property type="entry name" value="Clp_N"/>
    <property type="match status" value="1"/>
</dbReference>
<keyword evidence="4 6" id="KW-0143">Chaperone</keyword>
<evidence type="ECO:0000256" key="4">
    <source>
        <dbReference type="ARBA" id="ARBA00023186"/>
    </source>
</evidence>
<dbReference type="SMART" id="SM00382">
    <property type="entry name" value="AAA"/>
    <property type="match status" value="2"/>
</dbReference>
<dbReference type="PROSITE" id="PS00871">
    <property type="entry name" value="CLPAB_2"/>
    <property type="match status" value="1"/>
</dbReference>
<dbReference type="Gene3D" id="1.10.1780.10">
    <property type="entry name" value="Clp, N-terminal domain"/>
    <property type="match status" value="1"/>
</dbReference>
<dbReference type="Pfam" id="PF07724">
    <property type="entry name" value="AAA_2"/>
    <property type="match status" value="1"/>
</dbReference>
<dbReference type="PANTHER" id="PTHR11638:SF18">
    <property type="entry name" value="HEAT SHOCK PROTEIN 104"/>
    <property type="match status" value="1"/>
</dbReference>
<dbReference type="InterPro" id="IPR001270">
    <property type="entry name" value="ClpA/B"/>
</dbReference>
<dbReference type="SMART" id="SM01086">
    <property type="entry name" value="ClpB_D2-small"/>
    <property type="match status" value="1"/>
</dbReference>
<dbReference type="PATRIC" id="fig|213810.4.peg.1037"/>
<dbReference type="GO" id="GO:0005737">
    <property type="term" value="C:cytoplasm"/>
    <property type="evidence" value="ECO:0007669"/>
    <property type="project" value="TreeGrafter"/>
</dbReference>
<dbReference type="InterPro" id="IPR003959">
    <property type="entry name" value="ATPase_AAA_core"/>
</dbReference>
<feature type="domain" description="Clp R" evidence="7">
    <location>
        <begin position="4"/>
        <end position="149"/>
    </location>
</feature>
<dbReference type="KEGG" id="rch:RUM_11380"/>
<dbReference type="InterPro" id="IPR019489">
    <property type="entry name" value="Clp_ATPase_C"/>
</dbReference>
<dbReference type="Proteomes" id="UP000007054">
    <property type="component" value="Chromosome"/>
</dbReference>
<dbReference type="InterPro" id="IPR003593">
    <property type="entry name" value="AAA+_ATPase"/>
</dbReference>
<dbReference type="PRINTS" id="PR00300">
    <property type="entry name" value="CLPPROTEASEA"/>
</dbReference>
<dbReference type="CDD" id="cd00009">
    <property type="entry name" value="AAA"/>
    <property type="match status" value="1"/>
</dbReference>
<dbReference type="STRING" id="213810.RUM_11380"/>
<proteinExistence type="inferred from homology"/>
<dbReference type="CDD" id="cd19499">
    <property type="entry name" value="RecA-like_ClpB_Hsp104-like"/>
    <property type="match status" value="1"/>
</dbReference>
<dbReference type="InterPro" id="IPR041546">
    <property type="entry name" value="ClpA/ClpB_AAA_lid"/>
</dbReference>
<keyword evidence="9" id="KW-1185">Reference proteome</keyword>
<evidence type="ECO:0000256" key="6">
    <source>
        <dbReference type="RuleBase" id="RU004432"/>
    </source>
</evidence>
<evidence type="ECO:0000259" key="7">
    <source>
        <dbReference type="PROSITE" id="PS51903"/>
    </source>
</evidence>
<keyword evidence="3 6" id="KW-0067">ATP-binding</keyword>
<accession>D4LCE1</accession>
<evidence type="ECO:0000256" key="3">
    <source>
        <dbReference type="ARBA" id="ARBA00022840"/>
    </source>
</evidence>
<dbReference type="SUPFAM" id="SSF81923">
    <property type="entry name" value="Double Clp-N motif"/>
    <property type="match status" value="1"/>
</dbReference>
<name>D4LCE1_RUMC1</name>
<evidence type="ECO:0000256" key="1">
    <source>
        <dbReference type="ARBA" id="ARBA00022737"/>
    </source>
</evidence>
<dbReference type="Gene3D" id="3.40.50.300">
    <property type="entry name" value="P-loop containing nucleotide triphosphate hydrolases"/>
    <property type="match status" value="2"/>
</dbReference>
<dbReference type="InterPro" id="IPR050130">
    <property type="entry name" value="ClpA_ClpB"/>
</dbReference>
<dbReference type="PANTHER" id="PTHR11638">
    <property type="entry name" value="ATP-DEPENDENT CLP PROTEASE"/>
    <property type="match status" value="1"/>
</dbReference>
<dbReference type="PROSITE" id="PS51903">
    <property type="entry name" value="CLP_R"/>
    <property type="match status" value="1"/>
</dbReference>
<dbReference type="InterPro" id="IPR018368">
    <property type="entry name" value="ClpA/B_CS1"/>
</dbReference>
<dbReference type="Pfam" id="PF00004">
    <property type="entry name" value="AAA"/>
    <property type="match status" value="1"/>
</dbReference>
<dbReference type="RefSeq" id="WP_015558193.1">
    <property type="nucleotide sequence ID" value="NC_021039.1"/>
</dbReference>
<dbReference type="InterPro" id="IPR004176">
    <property type="entry name" value="Clp_R_N"/>
</dbReference>
<gene>
    <name evidence="8" type="ordered locus">RUM_11380</name>
</gene>
<dbReference type="Gene3D" id="1.10.8.60">
    <property type="match status" value="2"/>
</dbReference>
<dbReference type="HOGENOM" id="CLU_005070_4_1_9"/>
<organism evidence="8 9">
    <name type="scientific">Ruminococcus champanellensis (strain DSM 18848 / JCM 17042 / KCTC 15320 / 18P13)</name>
    <dbReference type="NCBI Taxonomy" id="213810"/>
    <lineage>
        <taxon>Bacteria</taxon>
        <taxon>Bacillati</taxon>
        <taxon>Bacillota</taxon>
        <taxon>Clostridia</taxon>
        <taxon>Eubacteriales</taxon>
        <taxon>Oscillospiraceae</taxon>
        <taxon>Ruminococcus</taxon>
    </lineage>
</organism>
<sequence length="772" mass="84724">MEQAERYTKKAAAILGDAVQCACKFGHTYVGTEHLLFAMLEDGSNVGAAVLQGQRIKARSVYQQIVQTAGKGEATCVTEACYTPALRRVMQGAEKLLQKSGSRLIGSEHLLLAMLEQENCTACGIFRLLEADLSVLTEQAAKACAACGSGLDNGIRMLDRKRYPTLLKYGRVLTEPGDGAVRDPLIGREKEVDRLIRILARRSKNNPCLVGEAGVGKTAIVEGLARLFQQGLVPEALQGKHIVSVDLTAMLAGAKYRGDFEERIKAVLDEVAGGNIILFIDELHTIVGAGAAEGAIDAANILKPQLARGQLQLIGATTLREYRQFIEKDSALERRFQPVYVEEPGEDAALEMLRGLRKQYECFHHVEIGDSLLRSAVTLSVRYIHDRCLPDKAIDVLDEACARARVQAQRNQPASQEPYDPVGESLLASEASGTVQLTEQDLADVISTWTGVPVTKLTRTEQENLLELEQALKQRIVGQDAAIEAIAASVQRGRVGLKDPRRPIGSFLLLGPTGVGKTELARALAVCMFDREDAMIRLDMSEYMEKHSVARLLGSPPGYVGHEEGGILSEAVRARPYSLVLFDEIEKAHPDVLNILLQILEDGALSDAQGRRVDFRSCLILLTSNIGARQMQGHSLGFVEGLHAPDDRVLSQVKQQLRPELVNRLDGCIVFRRLDAGDYQKIARMQLEKLAARAEKIGYTLTFTSKTVEQMAQAEEQERYGARTIRRRVTEYGENLLSREILAGKLDPAVPVCLDYEAGQFVLRQQIPAVTA</sequence>
<keyword evidence="2 6" id="KW-0547">Nucleotide-binding</keyword>
<dbReference type="GO" id="GO:0034605">
    <property type="term" value="P:cellular response to heat"/>
    <property type="evidence" value="ECO:0007669"/>
    <property type="project" value="TreeGrafter"/>
</dbReference>
<evidence type="ECO:0000256" key="2">
    <source>
        <dbReference type="ARBA" id="ARBA00022741"/>
    </source>
</evidence>
<dbReference type="BioCyc" id="RCHA213810:RUM_RS05460-MONOMER"/>
<evidence type="ECO:0000313" key="9">
    <source>
        <dbReference type="Proteomes" id="UP000007054"/>
    </source>
</evidence>
<evidence type="ECO:0000313" key="8">
    <source>
        <dbReference type="EMBL" id="CBL17286.1"/>
    </source>
</evidence>
<dbReference type="GO" id="GO:0016887">
    <property type="term" value="F:ATP hydrolysis activity"/>
    <property type="evidence" value="ECO:0007669"/>
    <property type="project" value="InterPro"/>
</dbReference>
<dbReference type="Pfam" id="PF10431">
    <property type="entry name" value="ClpB_D2-small"/>
    <property type="match status" value="1"/>
</dbReference>
<protein>
    <submittedName>
        <fullName evidence="8">ATPases with chaperone activity, ATP-binding subunit</fullName>
    </submittedName>
</protein>
<dbReference type="InterPro" id="IPR027417">
    <property type="entry name" value="P-loop_NTPase"/>
</dbReference>
<dbReference type="Pfam" id="PF17871">
    <property type="entry name" value="AAA_lid_9"/>
    <property type="match status" value="1"/>
</dbReference>